<evidence type="ECO:0000256" key="9">
    <source>
        <dbReference type="SAM" id="Phobius"/>
    </source>
</evidence>
<evidence type="ECO:0000256" key="6">
    <source>
        <dbReference type="ARBA" id="ARBA00022801"/>
    </source>
</evidence>
<keyword evidence="4" id="KW-0645">Protease</keyword>
<dbReference type="PANTHER" id="PTHR11733">
    <property type="entry name" value="ZINC METALLOPROTEASE FAMILY M13 NEPRILYSIN-RELATED"/>
    <property type="match status" value="1"/>
</dbReference>
<accession>A0A224X8D3</accession>
<name>A0A224X8D3_9SCOR</name>
<dbReference type="GO" id="GO:0005886">
    <property type="term" value="C:plasma membrane"/>
    <property type="evidence" value="ECO:0007669"/>
    <property type="project" value="TreeGrafter"/>
</dbReference>
<evidence type="ECO:0000313" key="12">
    <source>
        <dbReference type="EMBL" id="JAW07115.1"/>
    </source>
</evidence>
<evidence type="ECO:0000256" key="2">
    <source>
        <dbReference type="ARBA" id="ARBA00006629"/>
    </source>
</evidence>
<dbReference type="GO" id="GO:0046872">
    <property type="term" value="F:metal ion binding"/>
    <property type="evidence" value="ECO:0007669"/>
    <property type="project" value="UniProtKB-KW"/>
</dbReference>
<evidence type="ECO:0000259" key="11">
    <source>
        <dbReference type="Pfam" id="PF05649"/>
    </source>
</evidence>
<keyword evidence="5" id="KW-0479">Metal-binding</keyword>
<dbReference type="InterPro" id="IPR008753">
    <property type="entry name" value="Peptidase_M13_N"/>
</dbReference>
<dbReference type="GO" id="GO:0016485">
    <property type="term" value="P:protein processing"/>
    <property type="evidence" value="ECO:0007669"/>
    <property type="project" value="TreeGrafter"/>
</dbReference>
<dbReference type="Pfam" id="PF01431">
    <property type="entry name" value="Peptidase_M13"/>
    <property type="match status" value="1"/>
</dbReference>
<evidence type="ECO:0000256" key="5">
    <source>
        <dbReference type="ARBA" id="ARBA00022723"/>
    </source>
</evidence>
<dbReference type="Pfam" id="PF05649">
    <property type="entry name" value="Peptidase_M13_N"/>
    <property type="match status" value="1"/>
</dbReference>
<feature type="domain" description="Peptidase M13 C-terminal" evidence="10">
    <location>
        <begin position="556"/>
        <end position="760"/>
    </location>
</feature>
<dbReference type="Gene3D" id="3.40.390.10">
    <property type="entry name" value="Collagenase (Catalytic Domain)"/>
    <property type="match status" value="1"/>
</dbReference>
<evidence type="ECO:0000256" key="1">
    <source>
        <dbReference type="ARBA" id="ARBA00001947"/>
    </source>
</evidence>
<dbReference type="EMBL" id="GFBG01000052">
    <property type="protein sequence ID" value="JAW07115.1"/>
    <property type="molecule type" value="Transcribed_RNA"/>
</dbReference>
<organism evidence="12">
    <name type="scientific">Megacormus gertschi</name>
    <dbReference type="NCBI Taxonomy" id="1843536"/>
    <lineage>
        <taxon>Eukaryota</taxon>
        <taxon>Metazoa</taxon>
        <taxon>Ecdysozoa</taxon>
        <taxon>Arthropoda</taxon>
        <taxon>Chelicerata</taxon>
        <taxon>Arachnida</taxon>
        <taxon>Scorpiones</taxon>
        <taxon>Iurida</taxon>
        <taxon>Chactoidea</taxon>
        <taxon>Euscorpiidae</taxon>
        <taxon>Megacorminae</taxon>
        <taxon>Megacormini</taxon>
        <taxon>Megacormus</taxon>
    </lineage>
</organism>
<reference evidence="12" key="1">
    <citation type="submission" date="2016-10" db="EMBL/GenBank/DDBJ databases">
        <title>Venom proteomic and venom gland transcriptomic analyses of the scorpion Megacormus gertschi Diaz-Najera, 1966 (Scorpiones: Euscorpiidae: Megacorminae).</title>
        <authorList>
            <person name="Santibanez-Lopez C.E."/>
            <person name="Cid-Uribe J.I."/>
            <person name="Zamudio F.Z."/>
            <person name="Batista C.V."/>
            <person name="Ortiz E."/>
            <person name="Possani L.D."/>
        </authorList>
    </citation>
    <scope>NUCLEOTIDE SEQUENCE</scope>
    <source>
        <tissue evidence="12">Venom gland</tissue>
    </source>
</reference>
<dbReference type="InterPro" id="IPR000718">
    <property type="entry name" value="Peptidase_M13"/>
</dbReference>
<keyword evidence="9" id="KW-0812">Transmembrane</keyword>
<keyword evidence="7" id="KW-0862">Zinc</keyword>
<dbReference type="SUPFAM" id="SSF55486">
    <property type="entry name" value="Metalloproteases ('zincins'), catalytic domain"/>
    <property type="match status" value="1"/>
</dbReference>
<dbReference type="AlphaFoldDB" id="A0A224X8D3"/>
<evidence type="ECO:0000256" key="8">
    <source>
        <dbReference type="ARBA" id="ARBA00023049"/>
    </source>
</evidence>
<sequence>MVQRSYNTMSMGRGNDLLTKDNANFWERRTKTEQTLIVICSIFAILIVALIIVLIVIAIRQNAPVETNTELPSNVTNEECSSDVCSAAADNLKASINDSINPCEDFYSYVCSGWQRDNPIPANMDSYTTFGVLEERIRNELKDMLANTTFEKSDVRRKMKEFYNSCINNETRESVGVAPLKAILDKLGGWPLLGKNLTGSYSWLESLAYAVRNLSVSPIIVVGVDPDSRNTTRNLIQLDQTLLGLGRNEMLSTNTTDERVQEMITAYKDFIKKSAILLGSKKNENDLDAEIDEMIEFEKALANFTRSEEERRNPISLYNNMTVSELQSALHNKINVTLLLSRIFDNVTEVTGNTIIVVREFYYMCKVSELLNSTKKRTIADYIGWNVVREYSSATNMDFRMALLDFKRVLTGVEEETPLEESCVGTTNDYFDFALGNVFINNQFDIDTKAEIENMIDEMKIAFSELLDNNTWMDGESKERARYKLDEMIPMVAFPSWINDTTELNEYYQELGPIHEDTYFENLMCITKFNIEDDLGKINELNNRSEDWASGPVVVNAFYNPQANTITFPAGILKYPFYQVGLPPAINFGGVGSVIGHEITHGFDDEGSQYDAEGNLHNWWPSAIRKRFQNETKCFVEQYGSVKDPTTGMMLNGENTLGENMGDNGGIRESFKAYKSYTAKQVHNIKLPGLDLTSDQLFFVSYAYVWCANLKPDYLESIIQYNAHNPPRYRVQIPLSNTEEFSQAFNCPANSIMNPEHKCVVW</sequence>
<dbReference type="CDD" id="cd08662">
    <property type="entry name" value="M13"/>
    <property type="match status" value="1"/>
</dbReference>
<comment type="cofactor">
    <cofactor evidence="1">
        <name>Zn(2+)</name>
        <dbReference type="ChEBI" id="CHEBI:29105"/>
    </cofactor>
</comment>
<dbReference type="InterPro" id="IPR018497">
    <property type="entry name" value="Peptidase_M13_C"/>
</dbReference>
<proteinExistence type="inferred from homology"/>
<keyword evidence="8" id="KW-0482">Metalloprotease</keyword>
<dbReference type="PRINTS" id="PR00786">
    <property type="entry name" value="NEPRILYSIN"/>
</dbReference>
<dbReference type="PANTHER" id="PTHR11733:SF237">
    <property type="entry name" value="NEPRILYSIN-LIKE 4"/>
    <property type="match status" value="1"/>
</dbReference>
<keyword evidence="9" id="KW-0472">Membrane</keyword>
<feature type="domain" description="Peptidase M13 N-terminal" evidence="11">
    <location>
        <begin position="102"/>
        <end position="495"/>
    </location>
</feature>
<evidence type="ECO:0000256" key="4">
    <source>
        <dbReference type="ARBA" id="ARBA00022670"/>
    </source>
</evidence>
<keyword evidence="9" id="KW-1133">Transmembrane helix</keyword>
<dbReference type="InterPro" id="IPR042089">
    <property type="entry name" value="Peptidase_M13_dom_2"/>
</dbReference>
<evidence type="ECO:0000256" key="7">
    <source>
        <dbReference type="ARBA" id="ARBA00022833"/>
    </source>
</evidence>
<dbReference type="GO" id="GO:0004222">
    <property type="term" value="F:metalloendopeptidase activity"/>
    <property type="evidence" value="ECO:0007669"/>
    <property type="project" value="InterPro"/>
</dbReference>
<comment type="similarity">
    <text evidence="3">Belongs to the peptidase M13 family.</text>
</comment>
<protein>
    <submittedName>
        <fullName evidence="12">Putative Neprilysin 1</fullName>
    </submittedName>
</protein>
<feature type="transmembrane region" description="Helical" evidence="9">
    <location>
        <begin position="36"/>
        <end position="59"/>
    </location>
</feature>
<dbReference type="InterPro" id="IPR024079">
    <property type="entry name" value="MetalloPept_cat_dom_sf"/>
</dbReference>
<comment type="similarity">
    <text evidence="2">Belongs to the venom metalloproteinase (M12B) family.</text>
</comment>
<evidence type="ECO:0000256" key="3">
    <source>
        <dbReference type="ARBA" id="ARBA00007357"/>
    </source>
</evidence>
<dbReference type="Gene3D" id="1.10.1380.10">
    <property type="entry name" value="Neutral endopeptidase , domain2"/>
    <property type="match status" value="1"/>
</dbReference>
<evidence type="ECO:0000259" key="10">
    <source>
        <dbReference type="Pfam" id="PF01431"/>
    </source>
</evidence>
<dbReference type="PROSITE" id="PS51885">
    <property type="entry name" value="NEPRILYSIN"/>
    <property type="match status" value="1"/>
</dbReference>
<keyword evidence="6" id="KW-0378">Hydrolase</keyword>